<sequence length="319" mass="36762">MIHVLDNYYLSITLLITIAYQLFFFAIAFTYKLDKLTDFAGGTNFVVLDHARNIVVSVFIMLWGLRLSGFPLFRILKTRKHDRFDDKRDIFFKFQGFWIFQMVWVWTVSLPVTILNSPKATEDDYQTPFGTGQDITGVVLYIVGLIMETVSDAQKYRFMRAHGNDDAICDRGFFAWSRHPNYFGEMVIHFGIWVITLSPAFLSDVNTGAMNAIVAFVVGPRFLTFLLMFVCGLPLQERPGAKKRYENGSRSSWEAYARYLNRTSILIPVPPQLYARTPAWIKRTLFLEYPMYVFDPAKHSDRSKRQSSAEEGLGDRQAG</sequence>
<reference evidence="1" key="1">
    <citation type="submission" date="2022-10" db="EMBL/GenBank/DDBJ databases">
        <title>Culturing micro-colonial fungi from biological soil crusts in the Mojave desert and describing Neophaeococcomyces mojavensis, and introducing the new genera and species Taxawa tesnikishii.</title>
        <authorList>
            <person name="Kurbessoian T."/>
            <person name="Stajich J.E."/>
        </authorList>
    </citation>
    <scope>NUCLEOTIDE SEQUENCE</scope>
    <source>
        <strain evidence="1">JES_115</strain>
    </source>
</reference>
<organism evidence="1 2">
    <name type="scientific">Coniosporium tulheliwenetii</name>
    <dbReference type="NCBI Taxonomy" id="3383036"/>
    <lineage>
        <taxon>Eukaryota</taxon>
        <taxon>Fungi</taxon>
        <taxon>Dikarya</taxon>
        <taxon>Ascomycota</taxon>
        <taxon>Pezizomycotina</taxon>
        <taxon>Dothideomycetes</taxon>
        <taxon>Dothideomycetes incertae sedis</taxon>
        <taxon>Coniosporium</taxon>
    </lineage>
</organism>
<evidence type="ECO:0000313" key="1">
    <source>
        <dbReference type="EMBL" id="KAJ9648522.1"/>
    </source>
</evidence>
<accession>A0ACC2ZLV6</accession>
<proteinExistence type="predicted"/>
<gene>
    <name evidence="1" type="ORF">H2199_001377</name>
</gene>
<comment type="caution">
    <text evidence="1">The sequence shown here is derived from an EMBL/GenBank/DDBJ whole genome shotgun (WGS) entry which is preliminary data.</text>
</comment>
<dbReference type="Proteomes" id="UP001172680">
    <property type="component" value="Unassembled WGS sequence"/>
</dbReference>
<evidence type="ECO:0000313" key="2">
    <source>
        <dbReference type="Proteomes" id="UP001172680"/>
    </source>
</evidence>
<name>A0ACC2ZLV6_9PEZI</name>
<dbReference type="EMBL" id="JAPDRP010000003">
    <property type="protein sequence ID" value="KAJ9648522.1"/>
    <property type="molecule type" value="Genomic_DNA"/>
</dbReference>
<keyword evidence="2" id="KW-1185">Reference proteome</keyword>
<protein>
    <submittedName>
        <fullName evidence="1">Uncharacterized protein</fullName>
    </submittedName>
</protein>